<comment type="catalytic activity">
    <reaction evidence="1">
        <text>ATP + protein L-histidine = ADP + protein N-phospho-L-histidine.</text>
        <dbReference type="EC" id="2.7.13.3"/>
    </reaction>
</comment>
<evidence type="ECO:0000256" key="5">
    <source>
        <dbReference type="ARBA" id="ARBA00022741"/>
    </source>
</evidence>
<dbReference type="STRING" id="1802319.A2928_03630"/>
<dbReference type="Gene3D" id="3.30.565.10">
    <property type="entry name" value="Histidine kinase-like ATPase, C-terminal domain"/>
    <property type="match status" value="1"/>
</dbReference>
<evidence type="ECO:0000256" key="4">
    <source>
        <dbReference type="ARBA" id="ARBA00022679"/>
    </source>
</evidence>
<dbReference type="PANTHER" id="PTHR42878">
    <property type="entry name" value="TWO-COMPONENT HISTIDINE KINASE"/>
    <property type="match status" value="1"/>
</dbReference>
<dbReference type="SUPFAM" id="SSF55874">
    <property type="entry name" value="ATPase domain of HSP90 chaperone/DNA topoisomerase II/histidine kinase"/>
    <property type="match status" value="1"/>
</dbReference>
<dbReference type="Proteomes" id="UP000176221">
    <property type="component" value="Unassembled WGS sequence"/>
</dbReference>
<feature type="coiled-coil region" evidence="9">
    <location>
        <begin position="253"/>
        <end position="291"/>
    </location>
</feature>
<proteinExistence type="predicted"/>
<name>A0A1G2NCQ5_9BACT</name>
<dbReference type="InterPro" id="IPR036890">
    <property type="entry name" value="HATPase_C_sf"/>
</dbReference>
<keyword evidence="7" id="KW-0067">ATP-binding</keyword>
<organism evidence="11 12">
    <name type="scientific">Candidatus Taylorbacteria bacterium RIFCSPLOWO2_01_FULL_45_15b</name>
    <dbReference type="NCBI Taxonomy" id="1802319"/>
    <lineage>
        <taxon>Bacteria</taxon>
        <taxon>Candidatus Tayloriibacteriota</taxon>
    </lineage>
</organism>
<dbReference type="SMART" id="SM00387">
    <property type="entry name" value="HATPase_c"/>
    <property type="match status" value="1"/>
</dbReference>
<dbReference type="AlphaFoldDB" id="A0A1G2NCQ5"/>
<dbReference type="EC" id="2.7.13.3" evidence="2"/>
<dbReference type="Pfam" id="PF00512">
    <property type="entry name" value="HisKA"/>
    <property type="match status" value="1"/>
</dbReference>
<evidence type="ECO:0000256" key="9">
    <source>
        <dbReference type="SAM" id="Coils"/>
    </source>
</evidence>
<dbReference type="PRINTS" id="PR00344">
    <property type="entry name" value="BCTRLSENSOR"/>
</dbReference>
<dbReference type="CDD" id="cd00082">
    <property type="entry name" value="HisKA"/>
    <property type="match status" value="1"/>
</dbReference>
<dbReference type="InterPro" id="IPR003661">
    <property type="entry name" value="HisK_dim/P_dom"/>
</dbReference>
<protein>
    <recommendedName>
        <fullName evidence="2">histidine kinase</fullName>
        <ecNumber evidence="2">2.7.13.3</ecNumber>
    </recommendedName>
</protein>
<evidence type="ECO:0000256" key="3">
    <source>
        <dbReference type="ARBA" id="ARBA00022553"/>
    </source>
</evidence>
<dbReference type="InterPro" id="IPR050351">
    <property type="entry name" value="BphY/WalK/GraS-like"/>
</dbReference>
<dbReference type="InterPro" id="IPR035965">
    <property type="entry name" value="PAS-like_dom_sf"/>
</dbReference>
<dbReference type="GO" id="GO:0000155">
    <property type="term" value="F:phosphorelay sensor kinase activity"/>
    <property type="evidence" value="ECO:0007669"/>
    <property type="project" value="InterPro"/>
</dbReference>
<keyword evidence="6" id="KW-0418">Kinase</keyword>
<dbReference type="SMART" id="SM00388">
    <property type="entry name" value="HisKA"/>
    <property type="match status" value="1"/>
</dbReference>
<evidence type="ECO:0000259" key="10">
    <source>
        <dbReference type="PROSITE" id="PS50109"/>
    </source>
</evidence>
<dbReference type="InterPro" id="IPR003594">
    <property type="entry name" value="HATPase_dom"/>
</dbReference>
<evidence type="ECO:0000313" key="11">
    <source>
        <dbReference type="EMBL" id="OHA33833.1"/>
    </source>
</evidence>
<comment type="caution">
    <text evidence="11">The sequence shown here is derived from an EMBL/GenBank/DDBJ whole genome shotgun (WGS) entry which is preliminary data.</text>
</comment>
<accession>A0A1G2NCQ5</accession>
<dbReference type="Gene3D" id="1.10.287.130">
    <property type="match status" value="1"/>
</dbReference>
<dbReference type="InterPro" id="IPR005467">
    <property type="entry name" value="His_kinase_dom"/>
</dbReference>
<feature type="domain" description="Histidine kinase" evidence="10">
    <location>
        <begin position="413"/>
        <end position="632"/>
    </location>
</feature>
<dbReference type="GO" id="GO:0005524">
    <property type="term" value="F:ATP binding"/>
    <property type="evidence" value="ECO:0007669"/>
    <property type="project" value="UniProtKB-KW"/>
</dbReference>
<evidence type="ECO:0000256" key="6">
    <source>
        <dbReference type="ARBA" id="ARBA00022777"/>
    </source>
</evidence>
<evidence type="ECO:0000256" key="2">
    <source>
        <dbReference type="ARBA" id="ARBA00012438"/>
    </source>
</evidence>
<dbReference type="EMBL" id="MHRX01000022">
    <property type="protein sequence ID" value="OHA33833.1"/>
    <property type="molecule type" value="Genomic_DNA"/>
</dbReference>
<dbReference type="SUPFAM" id="SSF47384">
    <property type="entry name" value="Homodimeric domain of signal transducing histidine kinase"/>
    <property type="match status" value="1"/>
</dbReference>
<keyword evidence="8" id="KW-0902">Two-component regulatory system</keyword>
<dbReference type="Pfam" id="PF02518">
    <property type="entry name" value="HATPase_c"/>
    <property type="match status" value="1"/>
</dbReference>
<keyword evidence="5" id="KW-0547">Nucleotide-binding</keyword>
<dbReference type="GO" id="GO:0030295">
    <property type="term" value="F:protein kinase activator activity"/>
    <property type="evidence" value="ECO:0007669"/>
    <property type="project" value="TreeGrafter"/>
</dbReference>
<dbReference type="InterPro" id="IPR036097">
    <property type="entry name" value="HisK_dim/P_sf"/>
</dbReference>
<evidence type="ECO:0000256" key="8">
    <source>
        <dbReference type="ARBA" id="ARBA00023012"/>
    </source>
</evidence>
<dbReference type="Gene3D" id="3.30.450.20">
    <property type="entry name" value="PAS domain"/>
    <property type="match status" value="1"/>
</dbReference>
<keyword evidence="9" id="KW-0175">Coiled coil</keyword>
<gene>
    <name evidence="11" type="ORF">A2928_03630</name>
</gene>
<sequence>MPIKDIFTFHPRIITPTRDLKGRAVQTVFAHLGDIVVESERIKNELRRLASAEMKQGDEREWELVGLFTEFERFILGSQPPVIKRSYTRDQLIEEIRRATPLEDLFPRLRLILSDELEKSALLFEIYVEPFITYLFNNLGVENLRHLLAGNQVFQPFETYITAYGIDFDGFNLDLARRRDRVRIDEIRNIFKNLYVALHNKILSSFGQSVLEKLIEKEYQSLRAHYDAFIVAGIFDILPEPILENERIAYLSKEELEEKVRERTNELRAEKENIEKKIEERTRELRSERSKLTIVAENMAEGAMLFDENLNVLFINEKARQIVDVGRSDKFLTGPIVKSFSEKFAGVDLAANYKKCLQQKTFDIPEMDVGNRIYKLSFARIIDQGDGVFFLVWIQDITEEKALERRRAEFVSLVTHQLRTPLSGVKWTLNLLINGDLGELKTKQRAYVMKANESNERMISLVDDILRANRIDPEKYRYNFTVINLLDLFDNILYEILPAADKKGIKIRIDRPNGEMAKVKVDSERMRAVIQNLLENAVKYTRGGGVIEVKIVEQTGKITASIKDNGIGIPMAQQGSIFKQFFRASNSSTVASGSGLGLFIAKSIIEKHNGSMWFESEENKGAAFFFSLPIASESSNIK</sequence>
<dbReference type="PROSITE" id="PS50109">
    <property type="entry name" value="HIS_KIN"/>
    <property type="match status" value="1"/>
</dbReference>
<evidence type="ECO:0000313" key="12">
    <source>
        <dbReference type="Proteomes" id="UP000176221"/>
    </source>
</evidence>
<dbReference type="GO" id="GO:0007234">
    <property type="term" value="P:osmosensory signaling via phosphorelay pathway"/>
    <property type="evidence" value="ECO:0007669"/>
    <property type="project" value="TreeGrafter"/>
</dbReference>
<dbReference type="GO" id="GO:0000156">
    <property type="term" value="F:phosphorelay response regulator activity"/>
    <property type="evidence" value="ECO:0007669"/>
    <property type="project" value="TreeGrafter"/>
</dbReference>
<reference evidence="11 12" key="1">
    <citation type="journal article" date="2016" name="Nat. Commun.">
        <title>Thousands of microbial genomes shed light on interconnected biogeochemical processes in an aquifer system.</title>
        <authorList>
            <person name="Anantharaman K."/>
            <person name="Brown C.T."/>
            <person name="Hug L.A."/>
            <person name="Sharon I."/>
            <person name="Castelle C.J."/>
            <person name="Probst A.J."/>
            <person name="Thomas B.C."/>
            <person name="Singh A."/>
            <person name="Wilkins M.J."/>
            <person name="Karaoz U."/>
            <person name="Brodie E.L."/>
            <person name="Williams K.H."/>
            <person name="Hubbard S.S."/>
            <person name="Banfield J.F."/>
        </authorList>
    </citation>
    <scope>NUCLEOTIDE SEQUENCE [LARGE SCALE GENOMIC DNA]</scope>
</reference>
<dbReference type="SUPFAM" id="SSF55785">
    <property type="entry name" value="PYP-like sensor domain (PAS domain)"/>
    <property type="match status" value="1"/>
</dbReference>
<keyword evidence="3" id="KW-0597">Phosphoprotein</keyword>
<dbReference type="CDD" id="cd00075">
    <property type="entry name" value="HATPase"/>
    <property type="match status" value="1"/>
</dbReference>
<dbReference type="FunFam" id="3.30.565.10:FF:000006">
    <property type="entry name" value="Sensor histidine kinase WalK"/>
    <property type="match status" value="1"/>
</dbReference>
<dbReference type="InterPro" id="IPR004358">
    <property type="entry name" value="Sig_transdc_His_kin-like_C"/>
</dbReference>
<evidence type="ECO:0000256" key="1">
    <source>
        <dbReference type="ARBA" id="ARBA00000085"/>
    </source>
</evidence>
<evidence type="ECO:0000256" key="7">
    <source>
        <dbReference type="ARBA" id="ARBA00022840"/>
    </source>
</evidence>
<keyword evidence="4" id="KW-0808">Transferase</keyword>
<dbReference type="PANTHER" id="PTHR42878:SF7">
    <property type="entry name" value="SENSOR HISTIDINE KINASE GLRK"/>
    <property type="match status" value="1"/>
</dbReference>